<evidence type="ECO:0008006" key="4">
    <source>
        <dbReference type="Google" id="ProtNLM"/>
    </source>
</evidence>
<reference evidence="2 3" key="1">
    <citation type="journal article" date="2017" name="Int. J. Syst. Evol. Microbiol.">
        <title>Mycobacterium talmoniae sp. nov., a slowly growing mycobacterium isolated from human respiratory samples.</title>
        <authorList>
            <person name="Davidson R.M."/>
            <person name="DeGroote M.A."/>
            <person name="Marola J.L."/>
            <person name="Buss S."/>
            <person name="Jones V."/>
            <person name="McNeil M.R."/>
            <person name="Freifeld A.G."/>
            <person name="Elaine Epperson L."/>
            <person name="Hasan N.A."/>
            <person name="Jackson M."/>
            <person name="Iwen P.C."/>
            <person name="Salfinger M."/>
            <person name="Strong M."/>
        </authorList>
    </citation>
    <scope>NUCLEOTIDE SEQUENCE [LARGE SCALE GENOMIC DNA]</scope>
    <source>
        <strain evidence="2 3">ATCC BAA-2683</strain>
    </source>
</reference>
<proteinExistence type="predicted"/>
<keyword evidence="1" id="KW-0472">Membrane</keyword>
<accession>A0A2S8BII0</accession>
<keyword evidence="1" id="KW-1133">Transmembrane helix</keyword>
<sequence length="86" mass="8765">MVTAKVRAAVELGLAAAAAVGCALSWSQVRSTVTVAPISAGQPATTSVVYDPPMLLLTLLLATLAGVLAVVGAARLWRSRHTINTP</sequence>
<evidence type="ECO:0000313" key="3">
    <source>
        <dbReference type="Proteomes" id="UP000238296"/>
    </source>
</evidence>
<gene>
    <name evidence="2" type="ORF">C1Y40_03395</name>
</gene>
<dbReference type="Proteomes" id="UP000238296">
    <property type="component" value="Unassembled WGS sequence"/>
</dbReference>
<keyword evidence="1" id="KW-0812">Transmembrane</keyword>
<evidence type="ECO:0000313" key="2">
    <source>
        <dbReference type="EMBL" id="PQM46435.1"/>
    </source>
</evidence>
<evidence type="ECO:0000256" key="1">
    <source>
        <dbReference type="SAM" id="Phobius"/>
    </source>
</evidence>
<feature type="transmembrane region" description="Helical" evidence="1">
    <location>
        <begin position="55"/>
        <end position="77"/>
    </location>
</feature>
<protein>
    <recommendedName>
        <fullName evidence="4">Transmembrane protein</fullName>
    </recommendedName>
</protein>
<comment type="caution">
    <text evidence="2">The sequence shown here is derived from an EMBL/GenBank/DDBJ whole genome shotgun (WGS) entry which is preliminary data.</text>
</comment>
<dbReference type="AlphaFoldDB" id="A0A2S8BII0"/>
<dbReference type="EMBL" id="PPEA01000494">
    <property type="protein sequence ID" value="PQM46435.1"/>
    <property type="molecule type" value="Genomic_DNA"/>
</dbReference>
<dbReference type="PROSITE" id="PS51257">
    <property type="entry name" value="PROKAR_LIPOPROTEIN"/>
    <property type="match status" value="1"/>
</dbReference>
<organism evidence="2 3">
    <name type="scientific">Mycobacterium talmoniae</name>
    <dbReference type="NCBI Taxonomy" id="1858794"/>
    <lineage>
        <taxon>Bacteria</taxon>
        <taxon>Bacillati</taxon>
        <taxon>Actinomycetota</taxon>
        <taxon>Actinomycetes</taxon>
        <taxon>Mycobacteriales</taxon>
        <taxon>Mycobacteriaceae</taxon>
        <taxon>Mycobacterium</taxon>
    </lineage>
</organism>
<name>A0A2S8BII0_9MYCO</name>